<evidence type="ECO:0000313" key="2">
    <source>
        <dbReference type="EMBL" id="KAF6125381.1"/>
    </source>
</evidence>
<comment type="caution">
    <text evidence="2">The sequence shown here is derived from an EMBL/GenBank/DDBJ whole genome shotgun (WGS) entry which is preliminary data.</text>
</comment>
<proteinExistence type="predicted"/>
<protein>
    <recommendedName>
        <fullName evidence="4">Secreted protein</fullName>
    </recommendedName>
</protein>
<evidence type="ECO:0000256" key="1">
    <source>
        <dbReference type="SAM" id="SignalP"/>
    </source>
</evidence>
<evidence type="ECO:0000313" key="3">
    <source>
        <dbReference type="Proteomes" id="UP000664940"/>
    </source>
</evidence>
<keyword evidence="1" id="KW-0732">Signal</keyword>
<dbReference type="EMBL" id="JABVXQ010000002">
    <property type="protein sequence ID" value="KAF6125381.1"/>
    <property type="molecule type" value="Genomic_DNA"/>
</dbReference>
<name>A0A834EQ07_9CHIR</name>
<gene>
    <name evidence="2" type="ORF">HJG60_009860</name>
</gene>
<dbReference type="AlphaFoldDB" id="A0A834EQ07"/>
<reference evidence="2 3" key="1">
    <citation type="journal article" date="2020" name="Nature">
        <title>Six reference-quality genomes reveal evolution of bat adaptations.</title>
        <authorList>
            <person name="Jebb D."/>
            <person name="Huang Z."/>
            <person name="Pippel M."/>
            <person name="Hughes G.M."/>
            <person name="Lavrichenko K."/>
            <person name="Devanna P."/>
            <person name="Winkler S."/>
            <person name="Jermiin L.S."/>
            <person name="Skirmuntt E.C."/>
            <person name="Katzourakis A."/>
            <person name="Burkitt-Gray L."/>
            <person name="Ray D.A."/>
            <person name="Sullivan K.A.M."/>
            <person name="Roscito J.G."/>
            <person name="Kirilenko B.M."/>
            <person name="Davalos L.M."/>
            <person name="Corthals A.P."/>
            <person name="Power M.L."/>
            <person name="Jones G."/>
            <person name="Ransome R.D."/>
            <person name="Dechmann D.K.N."/>
            <person name="Locatelli A.G."/>
            <person name="Puechmaille S.J."/>
            <person name="Fedrigo O."/>
            <person name="Jarvis E.D."/>
            <person name="Hiller M."/>
            <person name="Vernes S.C."/>
            <person name="Myers E.W."/>
            <person name="Teeling E.C."/>
        </authorList>
    </citation>
    <scope>NUCLEOTIDE SEQUENCE [LARGE SCALE GENOMIC DNA]</scope>
    <source>
        <strain evidence="2">Bat1K_MPI-CBG_1</strain>
    </source>
</reference>
<evidence type="ECO:0008006" key="4">
    <source>
        <dbReference type="Google" id="ProtNLM"/>
    </source>
</evidence>
<feature type="chain" id="PRO_5032997694" description="Secreted protein" evidence="1">
    <location>
        <begin position="22"/>
        <end position="127"/>
    </location>
</feature>
<dbReference type="Proteomes" id="UP000664940">
    <property type="component" value="Unassembled WGS sequence"/>
</dbReference>
<sequence>MGSVVKYQFLLIVELLQGSYCSCLGASEGRVRAHVLRAARHPSSRAVSCPFGLEHAEHSLSLSPPGITQCRLLRAGSGYFYLKPNWPRRENCGFVVVFKIFSALEGGGEGDFEVSSIPSLFTNCFLS</sequence>
<accession>A0A834EQ07</accession>
<feature type="signal peptide" evidence="1">
    <location>
        <begin position="1"/>
        <end position="21"/>
    </location>
</feature>
<organism evidence="2 3">
    <name type="scientific">Phyllostomus discolor</name>
    <name type="common">pale spear-nosed bat</name>
    <dbReference type="NCBI Taxonomy" id="89673"/>
    <lineage>
        <taxon>Eukaryota</taxon>
        <taxon>Metazoa</taxon>
        <taxon>Chordata</taxon>
        <taxon>Craniata</taxon>
        <taxon>Vertebrata</taxon>
        <taxon>Euteleostomi</taxon>
        <taxon>Mammalia</taxon>
        <taxon>Eutheria</taxon>
        <taxon>Laurasiatheria</taxon>
        <taxon>Chiroptera</taxon>
        <taxon>Yangochiroptera</taxon>
        <taxon>Phyllostomidae</taxon>
        <taxon>Phyllostominae</taxon>
        <taxon>Phyllostomus</taxon>
    </lineage>
</organism>